<keyword evidence="3" id="KW-1185">Reference proteome</keyword>
<dbReference type="Pfam" id="PF12937">
    <property type="entry name" value="F-box-like"/>
    <property type="match status" value="1"/>
</dbReference>
<feature type="domain" description="F-box" evidence="1">
    <location>
        <begin position="64"/>
        <end position="119"/>
    </location>
</feature>
<proteinExistence type="predicted"/>
<organism evidence="2 3">
    <name type="scientific">Marasmiellus scandens</name>
    <dbReference type="NCBI Taxonomy" id="2682957"/>
    <lineage>
        <taxon>Eukaryota</taxon>
        <taxon>Fungi</taxon>
        <taxon>Dikarya</taxon>
        <taxon>Basidiomycota</taxon>
        <taxon>Agaricomycotina</taxon>
        <taxon>Agaricomycetes</taxon>
        <taxon>Agaricomycetidae</taxon>
        <taxon>Agaricales</taxon>
        <taxon>Marasmiineae</taxon>
        <taxon>Omphalotaceae</taxon>
        <taxon>Marasmiellus</taxon>
    </lineage>
</organism>
<name>A0ABR1J3K1_9AGAR</name>
<gene>
    <name evidence="2" type="ORF">VKT23_013110</name>
</gene>
<evidence type="ECO:0000259" key="1">
    <source>
        <dbReference type="Pfam" id="PF12937"/>
    </source>
</evidence>
<accession>A0ABR1J3K1</accession>
<reference evidence="2 3" key="1">
    <citation type="submission" date="2024-01" db="EMBL/GenBank/DDBJ databases">
        <title>A draft genome for the cacao thread blight pathogen Marasmiellus scandens.</title>
        <authorList>
            <person name="Baruah I.K."/>
            <person name="Leung J."/>
            <person name="Bukari Y."/>
            <person name="Amoako-Attah I."/>
            <person name="Meinhardt L.W."/>
            <person name="Bailey B.A."/>
            <person name="Cohen S.P."/>
        </authorList>
    </citation>
    <scope>NUCLEOTIDE SEQUENCE [LARGE SCALE GENOMIC DNA]</scope>
    <source>
        <strain evidence="2 3">GH-19</strain>
    </source>
</reference>
<dbReference type="EMBL" id="JBANRG010000035">
    <property type="protein sequence ID" value="KAK7449635.1"/>
    <property type="molecule type" value="Genomic_DNA"/>
</dbReference>
<dbReference type="InterPro" id="IPR001810">
    <property type="entry name" value="F-box_dom"/>
</dbReference>
<sequence>MEMAMWPLNKDDHETLRFCSEAARDIERMNAQINRLHSALTSITLKRDTLRSKVFALRSSSALQLPTELWQHVFRFCLDVFPVISTSSTNLAPVLLTHVCRRWRSIALDTPELWSSLHIVIPKPTSFRLAAKCAGIRRATHAFLERSRDVPLSISLKARDYSGQTPGECPDEVRQILDCLLPHSKRWKHLKLWMPFSWLTDVTTYLSSQDLPWLETVLMDDGYPPFLIGAPLLRQLSLEVTGMQTVSSVSCEEWGKIQVLKLFWRHFELNDLFKILAQSTSLRACMVQLLFPSGVDMHPRMETIVMPHLEKLCLTANSANNLKRILDQLSMANLRQLYIREHSSLVELNSSLISSLQGFFHRSSCTILKLEIMIARSSHLPLDELANFFRSLSTLQELVIVENMHDDPFMDEHLLKAFTVTSPLIDVLCPKLAKIRFSDRFSFTEQTLLDFVKARTSPSFSSPQVEPGLGDVGADDPSIQCVTPLDHIFVRTPRPNFVSHIEKLNLKGVEVVMDSVARFSMISRNTGPSSREIAIP</sequence>
<dbReference type="Gene3D" id="1.20.1280.50">
    <property type="match status" value="1"/>
</dbReference>
<dbReference type="Proteomes" id="UP001498398">
    <property type="component" value="Unassembled WGS sequence"/>
</dbReference>
<evidence type="ECO:0000313" key="2">
    <source>
        <dbReference type="EMBL" id="KAK7449635.1"/>
    </source>
</evidence>
<comment type="caution">
    <text evidence="2">The sequence shown here is derived from an EMBL/GenBank/DDBJ whole genome shotgun (WGS) entry which is preliminary data.</text>
</comment>
<protein>
    <recommendedName>
        <fullName evidence="1">F-box domain-containing protein</fullName>
    </recommendedName>
</protein>
<evidence type="ECO:0000313" key="3">
    <source>
        <dbReference type="Proteomes" id="UP001498398"/>
    </source>
</evidence>